<dbReference type="Gene3D" id="3.40.190.290">
    <property type="match status" value="1"/>
</dbReference>
<dbReference type="Gene3D" id="1.10.10.10">
    <property type="entry name" value="Winged helix-like DNA-binding domain superfamily/Winged helix DNA-binding domain"/>
    <property type="match status" value="1"/>
</dbReference>
<dbReference type="GO" id="GO:0003700">
    <property type="term" value="F:DNA-binding transcription factor activity"/>
    <property type="evidence" value="ECO:0007669"/>
    <property type="project" value="InterPro"/>
</dbReference>
<dbReference type="InterPro" id="IPR036390">
    <property type="entry name" value="WH_DNA-bd_sf"/>
</dbReference>
<comment type="caution">
    <text evidence="6">The sequence shown here is derived from an EMBL/GenBank/DDBJ whole genome shotgun (WGS) entry which is preliminary data.</text>
</comment>
<dbReference type="InterPro" id="IPR036388">
    <property type="entry name" value="WH-like_DNA-bd_sf"/>
</dbReference>
<dbReference type="EMBL" id="AYZM01000171">
    <property type="protein sequence ID" value="KRN17832.1"/>
    <property type="molecule type" value="Genomic_DNA"/>
</dbReference>
<proteinExistence type="inferred from homology"/>
<dbReference type="SUPFAM" id="SSF53850">
    <property type="entry name" value="Periplasmic binding protein-like II"/>
    <property type="match status" value="1"/>
</dbReference>
<dbReference type="InterPro" id="IPR005119">
    <property type="entry name" value="LysR_subst-bd"/>
</dbReference>
<keyword evidence="4" id="KW-0804">Transcription</keyword>
<reference evidence="6 7" key="1">
    <citation type="journal article" date="2015" name="Genome Announc.">
        <title>Expanding the biotechnology potential of lactobacilli through comparative genomics of 213 strains and associated genera.</title>
        <authorList>
            <person name="Sun Z."/>
            <person name="Harris H.M."/>
            <person name="McCann A."/>
            <person name="Guo C."/>
            <person name="Argimon S."/>
            <person name="Zhang W."/>
            <person name="Yang X."/>
            <person name="Jeffery I.B."/>
            <person name="Cooney J.C."/>
            <person name="Kagawa T.F."/>
            <person name="Liu W."/>
            <person name="Song Y."/>
            <person name="Salvetti E."/>
            <person name="Wrobel A."/>
            <person name="Rasinkangas P."/>
            <person name="Parkhill J."/>
            <person name="Rea M.C."/>
            <person name="O'Sullivan O."/>
            <person name="Ritari J."/>
            <person name="Douillard F.P."/>
            <person name="Paul Ross R."/>
            <person name="Yang R."/>
            <person name="Briner A.E."/>
            <person name="Felis G.E."/>
            <person name="de Vos W.M."/>
            <person name="Barrangou R."/>
            <person name="Klaenhammer T.R."/>
            <person name="Caufield P.W."/>
            <person name="Cui Y."/>
            <person name="Zhang H."/>
            <person name="O'Toole P.W."/>
        </authorList>
    </citation>
    <scope>NUCLEOTIDE SEQUENCE [LARGE SCALE GENOMIC DNA]</scope>
    <source>
        <strain evidence="6 7">DSM 23365</strain>
    </source>
</reference>
<keyword evidence="2" id="KW-0805">Transcription regulation</keyword>
<organism evidence="6 7">
    <name type="scientific">Secundilactobacillus similis DSM 23365 = JCM 2765</name>
    <dbReference type="NCBI Taxonomy" id="1423804"/>
    <lineage>
        <taxon>Bacteria</taxon>
        <taxon>Bacillati</taxon>
        <taxon>Bacillota</taxon>
        <taxon>Bacilli</taxon>
        <taxon>Lactobacillales</taxon>
        <taxon>Lactobacillaceae</taxon>
        <taxon>Secundilactobacillus</taxon>
    </lineage>
</organism>
<dbReference type="CDD" id="cd05466">
    <property type="entry name" value="PBP2_LTTR_substrate"/>
    <property type="match status" value="1"/>
</dbReference>
<dbReference type="InterPro" id="IPR000847">
    <property type="entry name" value="LysR_HTH_N"/>
</dbReference>
<dbReference type="OrthoDB" id="9803735at2"/>
<dbReference type="PROSITE" id="PS50931">
    <property type="entry name" value="HTH_LYSR"/>
    <property type="match status" value="1"/>
</dbReference>
<dbReference type="Pfam" id="PF00126">
    <property type="entry name" value="HTH_1"/>
    <property type="match status" value="1"/>
</dbReference>
<dbReference type="InterPro" id="IPR050950">
    <property type="entry name" value="HTH-type_LysR_regulators"/>
</dbReference>
<dbReference type="SUPFAM" id="SSF46785">
    <property type="entry name" value="Winged helix' DNA-binding domain"/>
    <property type="match status" value="1"/>
</dbReference>
<dbReference type="PRINTS" id="PR00039">
    <property type="entry name" value="HTHLYSR"/>
</dbReference>
<evidence type="ECO:0000313" key="7">
    <source>
        <dbReference type="Proteomes" id="UP000051442"/>
    </source>
</evidence>
<evidence type="ECO:0000256" key="2">
    <source>
        <dbReference type="ARBA" id="ARBA00023015"/>
    </source>
</evidence>
<dbReference type="Proteomes" id="UP000051442">
    <property type="component" value="Unassembled WGS sequence"/>
</dbReference>
<dbReference type="AlphaFoldDB" id="A0A0R2ENV5"/>
<dbReference type="Pfam" id="PF03466">
    <property type="entry name" value="LysR_substrate"/>
    <property type="match status" value="1"/>
</dbReference>
<dbReference type="PANTHER" id="PTHR30419">
    <property type="entry name" value="HTH-TYPE TRANSCRIPTIONAL REGULATOR YBHD"/>
    <property type="match status" value="1"/>
</dbReference>
<keyword evidence="3" id="KW-0238">DNA-binding</keyword>
<accession>A0A0R2ENV5</accession>
<evidence type="ECO:0000256" key="1">
    <source>
        <dbReference type="ARBA" id="ARBA00009437"/>
    </source>
</evidence>
<dbReference type="STRING" id="1423804.FD14_GL002557"/>
<evidence type="ECO:0000256" key="4">
    <source>
        <dbReference type="ARBA" id="ARBA00023163"/>
    </source>
</evidence>
<evidence type="ECO:0000313" key="6">
    <source>
        <dbReference type="EMBL" id="KRN17832.1"/>
    </source>
</evidence>
<comment type="similarity">
    <text evidence="1">Belongs to the LysR transcriptional regulatory family.</text>
</comment>
<sequence>MEGLMFTISDYVLSVVANGTISQAARQLHLSQPALSVAIKKLETQIGQPLFDRSTTPLTLTPAGELYVAKARQITLLEQSFRDELVNADEHLTGSLTIGGAFISVAYLLPPVLRQFHDRYPDVELTLLETPFPELTRRLLDQQVDLGVDADRFLHPKIDAVQLFENHILLAVPDELVPQSVVTTFGYSYDEVLAGIDERLPIRRLELTSFASLPFILMLPANEISQRTAGMFAAAKFHPQVAMTVNQQMSAYEFAQQGWGAAFVTNTLIQYSGEVDGLHFYQVAGADQPRYVAVAFNKQRYQSKLQRTFVEFLVQYYRHQIDDGAAGQA</sequence>
<protein>
    <recommendedName>
        <fullName evidence="5">HTH lysR-type domain-containing protein</fullName>
    </recommendedName>
</protein>
<evidence type="ECO:0000259" key="5">
    <source>
        <dbReference type="PROSITE" id="PS50931"/>
    </source>
</evidence>
<dbReference type="GO" id="GO:0005829">
    <property type="term" value="C:cytosol"/>
    <property type="evidence" value="ECO:0007669"/>
    <property type="project" value="TreeGrafter"/>
</dbReference>
<gene>
    <name evidence="6" type="ORF">FD14_GL002557</name>
</gene>
<feature type="domain" description="HTH lysR-type" evidence="5">
    <location>
        <begin position="11"/>
        <end position="61"/>
    </location>
</feature>
<evidence type="ECO:0000256" key="3">
    <source>
        <dbReference type="ARBA" id="ARBA00023125"/>
    </source>
</evidence>
<name>A0A0R2ENV5_9LACO</name>
<dbReference type="PATRIC" id="fig|1423804.4.peg.2766"/>
<keyword evidence="7" id="KW-1185">Reference proteome</keyword>
<dbReference type="GO" id="GO:0003677">
    <property type="term" value="F:DNA binding"/>
    <property type="evidence" value="ECO:0007669"/>
    <property type="project" value="UniProtKB-KW"/>
</dbReference>